<sequence>MTERDAARHDMYTTEFDNSREPVDIPRDLYGQPLRGALRCRLPLKYGSSFRVLHHAPAAHWSGPGPGNPRRQIYSVCRTLDERACRCSGCAPQNCWGSTVVRASYEDDEEFERAVAAIRRLALVTVDYDESLPQGEEASPGVKRAKLAAESEEGLDEGRVLADRTNEMNWLKLVNDVQARQSDPTEALTTDQVVSEEFKYRFHTTVIQDKDLLNHAEPEKAEEYFQANGWEERESGARSAFFMYLDDETIDHLASAPDDQALARMTIDERCRIAWNHWVKIVEPMAPENEDDESGDEDRGAFLEVEDSQGRRNRQRRIRLLCLLSLYLASGDYSFDEIPNEGADCTRYANPQDETKAWCFISGISCETPPMIHGWLTELYGYKERETIPQQPYRPDTPAFLEDLRIWRENRTRKRTEADLARPPAPESSFAVFRHLLQPHGEKTGPLKPGRRIRQYFATINDSLVYCANCKPQNCWGSTIVRATYREGDDARFKRAVAAIRRLTLVSVDHDEEAPHLDSPGENVPAARRRLVRETEVDQQTLETHWQEAAREVRLRGPPRFLKTDQILSEEFKYRFHNTLIEDQTVLDGGDVEQARIFYRESGAMARDNHPNLRSKFFIFLDEETLNHLSDVPCDDELDMMTLEERCRIASHHWVKVVAPLTEGLSETEDDKKQAAGRRRIRLINILPVYMRLLGVTGLEEVKLEEVAREDDTKGHAKQWCLIEGFGALVGEDSA</sequence>
<name>A0A8I3A2C3_VERLO</name>
<dbReference type="OrthoDB" id="4803293at2759"/>
<dbReference type="EMBL" id="JAEMWZ010000015">
    <property type="protein sequence ID" value="KAG7142641.1"/>
    <property type="molecule type" value="Genomic_DNA"/>
</dbReference>
<proteinExistence type="predicted"/>
<gene>
    <name evidence="2" type="ORF">HYQ45_001008</name>
</gene>
<dbReference type="Proteomes" id="UP000689129">
    <property type="component" value="Unassembled WGS sequence"/>
</dbReference>
<comment type="caution">
    <text evidence="2">The sequence shown here is derived from an EMBL/GenBank/DDBJ whole genome shotgun (WGS) entry which is preliminary data.</text>
</comment>
<evidence type="ECO:0000313" key="3">
    <source>
        <dbReference type="Proteomes" id="UP000689129"/>
    </source>
</evidence>
<accession>A0A8I3A2C3</accession>
<feature type="region of interest" description="Disordered" evidence="1">
    <location>
        <begin position="132"/>
        <end position="155"/>
    </location>
</feature>
<evidence type="ECO:0000256" key="1">
    <source>
        <dbReference type="SAM" id="MobiDB-lite"/>
    </source>
</evidence>
<reference evidence="2" key="1">
    <citation type="journal article" date="2021" name="Mol. Plant Pathol.">
        <title>A 20-kb lineage-specific genomic region tames virulence in pathogenic amphidiploid Verticillium longisporum.</title>
        <authorList>
            <person name="Harting R."/>
            <person name="Starke J."/>
            <person name="Kusch H."/>
            <person name="Poggeler S."/>
            <person name="Maurus I."/>
            <person name="Schluter R."/>
            <person name="Landesfeind M."/>
            <person name="Bulla I."/>
            <person name="Nowrousian M."/>
            <person name="de Jonge R."/>
            <person name="Stahlhut G."/>
            <person name="Hoff K.J."/>
            <person name="Asshauer K.P."/>
            <person name="Thurmer A."/>
            <person name="Stanke M."/>
            <person name="Daniel R."/>
            <person name="Morgenstern B."/>
            <person name="Thomma B.P.H.J."/>
            <person name="Kronstad J.W."/>
            <person name="Braus-Stromeyer S.A."/>
            <person name="Braus G.H."/>
        </authorList>
    </citation>
    <scope>NUCLEOTIDE SEQUENCE</scope>
    <source>
        <strain evidence="2">Vl32</strain>
    </source>
</reference>
<protein>
    <submittedName>
        <fullName evidence="2">Uncharacterized protein</fullName>
    </submittedName>
</protein>
<dbReference type="AlphaFoldDB" id="A0A8I3A2C3"/>
<evidence type="ECO:0000313" key="2">
    <source>
        <dbReference type="EMBL" id="KAG7142641.1"/>
    </source>
</evidence>
<organism evidence="2 3">
    <name type="scientific">Verticillium longisporum</name>
    <name type="common">Verticillium dahliae var. longisporum</name>
    <dbReference type="NCBI Taxonomy" id="100787"/>
    <lineage>
        <taxon>Eukaryota</taxon>
        <taxon>Fungi</taxon>
        <taxon>Dikarya</taxon>
        <taxon>Ascomycota</taxon>
        <taxon>Pezizomycotina</taxon>
        <taxon>Sordariomycetes</taxon>
        <taxon>Hypocreomycetidae</taxon>
        <taxon>Glomerellales</taxon>
        <taxon>Plectosphaerellaceae</taxon>
        <taxon>Verticillium</taxon>
    </lineage>
</organism>